<dbReference type="EMBL" id="JAPWTJ010000159">
    <property type="protein sequence ID" value="KAJ8981837.1"/>
    <property type="molecule type" value="Genomic_DNA"/>
</dbReference>
<evidence type="ECO:0000313" key="9">
    <source>
        <dbReference type="EMBL" id="KAJ8981837.1"/>
    </source>
</evidence>
<evidence type="ECO:0000256" key="3">
    <source>
        <dbReference type="ARBA" id="ARBA00022692"/>
    </source>
</evidence>
<evidence type="ECO:0000313" key="10">
    <source>
        <dbReference type="Proteomes" id="UP001162164"/>
    </source>
</evidence>
<keyword evidence="6" id="KW-0496">Mitochondrion</keyword>
<evidence type="ECO:0008006" key="11">
    <source>
        <dbReference type="Google" id="ProtNLM"/>
    </source>
</evidence>
<reference evidence="9" key="1">
    <citation type="journal article" date="2023" name="Insect Mol. Biol.">
        <title>Genome sequencing provides insights into the evolution of gene families encoding plant cell wall-degrading enzymes in longhorned beetles.</title>
        <authorList>
            <person name="Shin N.R."/>
            <person name="Okamura Y."/>
            <person name="Kirsch R."/>
            <person name="Pauchet Y."/>
        </authorList>
    </citation>
    <scope>NUCLEOTIDE SEQUENCE</scope>
    <source>
        <strain evidence="9">MMC_N1</strain>
    </source>
</reference>
<proteinExistence type="inferred from homology"/>
<dbReference type="PANTHER" id="PTHR33968">
    <property type="entry name" value="PROTEIN PET100 HOMOLOG, MITOCHONDRIAL"/>
    <property type="match status" value="1"/>
</dbReference>
<evidence type="ECO:0000256" key="6">
    <source>
        <dbReference type="ARBA" id="ARBA00023128"/>
    </source>
</evidence>
<evidence type="ECO:0000256" key="2">
    <source>
        <dbReference type="ARBA" id="ARBA00004325"/>
    </source>
</evidence>
<keyword evidence="4" id="KW-0809">Transit peptide</keyword>
<comment type="subcellular location">
    <subcellularLocation>
        <location evidence="1">Membrane</location>
        <topology evidence="1">Single-pass membrane protein</topology>
    </subcellularLocation>
    <subcellularLocation>
        <location evidence="2">Mitochondrion membrane</location>
    </subcellularLocation>
</comment>
<keyword evidence="5" id="KW-1133">Transmembrane helix</keyword>
<name>A0ABQ9JVB2_9CUCU</name>
<dbReference type="Proteomes" id="UP001162164">
    <property type="component" value="Unassembled WGS sequence"/>
</dbReference>
<accession>A0ABQ9JVB2</accession>
<keyword evidence="3" id="KW-0812">Transmembrane</keyword>
<dbReference type="PANTHER" id="PTHR33968:SF1">
    <property type="entry name" value="PROTEIN PET100 HOMOLOG, MITOCHONDRIAL"/>
    <property type="match status" value="1"/>
</dbReference>
<keyword evidence="10" id="KW-1185">Reference proteome</keyword>
<dbReference type="InterPro" id="IPR018625">
    <property type="entry name" value="Pet100"/>
</dbReference>
<evidence type="ECO:0000256" key="1">
    <source>
        <dbReference type="ARBA" id="ARBA00004167"/>
    </source>
</evidence>
<evidence type="ECO:0000256" key="7">
    <source>
        <dbReference type="ARBA" id="ARBA00023136"/>
    </source>
</evidence>
<gene>
    <name evidence="9" type="ORF">NQ317_004787</name>
</gene>
<evidence type="ECO:0000256" key="5">
    <source>
        <dbReference type="ARBA" id="ARBA00022989"/>
    </source>
</evidence>
<dbReference type="Pfam" id="PF09803">
    <property type="entry name" value="Pet100"/>
    <property type="match status" value="1"/>
</dbReference>
<sequence>MGGWKLEVARMALYITFPVSLFYYFNQPQYFEKWVVKTKRELYPPESKTKRETFEQAIESVKRKQEMLLLSKMDTKDS</sequence>
<organism evidence="9 10">
    <name type="scientific">Molorchus minor</name>
    <dbReference type="NCBI Taxonomy" id="1323400"/>
    <lineage>
        <taxon>Eukaryota</taxon>
        <taxon>Metazoa</taxon>
        <taxon>Ecdysozoa</taxon>
        <taxon>Arthropoda</taxon>
        <taxon>Hexapoda</taxon>
        <taxon>Insecta</taxon>
        <taxon>Pterygota</taxon>
        <taxon>Neoptera</taxon>
        <taxon>Endopterygota</taxon>
        <taxon>Coleoptera</taxon>
        <taxon>Polyphaga</taxon>
        <taxon>Cucujiformia</taxon>
        <taxon>Chrysomeloidea</taxon>
        <taxon>Cerambycidae</taxon>
        <taxon>Lamiinae</taxon>
        <taxon>Monochamini</taxon>
        <taxon>Molorchus</taxon>
    </lineage>
</organism>
<protein>
    <recommendedName>
        <fullName evidence="11">Protein PET100 homolog, mitochondrial</fullName>
    </recommendedName>
</protein>
<comment type="similarity">
    <text evidence="8">Belongs to the PET100 family.</text>
</comment>
<evidence type="ECO:0000256" key="4">
    <source>
        <dbReference type="ARBA" id="ARBA00022946"/>
    </source>
</evidence>
<keyword evidence="7" id="KW-0472">Membrane</keyword>
<comment type="caution">
    <text evidence="9">The sequence shown here is derived from an EMBL/GenBank/DDBJ whole genome shotgun (WGS) entry which is preliminary data.</text>
</comment>
<evidence type="ECO:0000256" key="8">
    <source>
        <dbReference type="ARBA" id="ARBA00038077"/>
    </source>
</evidence>